<dbReference type="AlphaFoldDB" id="A0A420MFR1"/>
<gene>
    <name evidence="1" type="ORF">BFJ69_g15017</name>
</gene>
<evidence type="ECO:0000313" key="2">
    <source>
        <dbReference type="Proteomes" id="UP000285084"/>
    </source>
</evidence>
<dbReference type="EMBL" id="MRCX01000260">
    <property type="protein sequence ID" value="RKK66852.1"/>
    <property type="molecule type" value="Genomic_DNA"/>
</dbReference>
<comment type="caution">
    <text evidence="1">The sequence shown here is derived from an EMBL/GenBank/DDBJ whole genome shotgun (WGS) entry which is preliminary data.</text>
</comment>
<protein>
    <submittedName>
        <fullName evidence="1">Uncharacterized protein</fullName>
    </submittedName>
</protein>
<name>A0A420MFR1_FUSOX</name>
<sequence>MDELRRNILWLREIHPQATHLKDSLSVFSSNPTPKSLIPAQRHRLNDRFPACHILQDRLISDQNKVPEAIGHGTFAFKTLALEQFPDASDIESIQERRILACIKVEKILE</sequence>
<dbReference type="Proteomes" id="UP000285084">
    <property type="component" value="Unassembled WGS sequence"/>
</dbReference>
<organism evidence="1 2">
    <name type="scientific">Fusarium oxysporum</name>
    <name type="common">Fusarium vascular wilt</name>
    <dbReference type="NCBI Taxonomy" id="5507"/>
    <lineage>
        <taxon>Eukaryota</taxon>
        <taxon>Fungi</taxon>
        <taxon>Dikarya</taxon>
        <taxon>Ascomycota</taxon>
        <taxon>Pezizomycotina</taxon>
        <taxon>Sordariomycetes</taxon>
        <taxon>Hypocreomycetidae</taxon>
        <taxon>Hypocreales</taxon>
        <taxon>Nectriaceae</taxon>
        <taxon>Fusarium</taxon>
        <taxon>Fusarium oxysporum species complex</taxon>
    </lineage>
</organism>
<evidence type="ECO:0000313" key="1">
    <source>
        <dbReference type="EMBL" id="RKK66852.1"/>
    </source>
</evidence>
<proteinExistence type="predicted"/>
<reference evidence="1 2" key="1">
    <citation type="journal article" date="2018" name="Sci. Rep.">
        <title>Characterisation of pathogen-specific regions and novel effector candidates in Fusarium oxysporum f. sp. cepae.</title>
        <authorList>
            <person name="Armitage A.D."/>
            <person name="Taylor A."/>
            <person name="Sobczyk M.K."/>
            <person name="Baxter L."/>
            <person name="Greenfield B.P."/>
            <person name="Bates H.J."/>
            <person name="Wilson F."/>
            <person name="Jackson A.C."/>
            <person name="Ott S."/>
            <person name="Harrison R.J."/>
            <person name="Clarkson J.P."/>
        </authorList>
    </citation>
    <scope>NUCLEOTIDE SEQUENCE [LARGE SCALE GENOMIC DNA]</scope>
    <source>
        <strain evidence="1 2">Fo_A13</strain>
    </source>
</reference>
<accession>A0A420MFR1</accession>